<evidence type="ECO:0000313" key="7">
    <source>
        <dbReference type="EMBL" id="SVD47582.1"/>
    </source>
</evidence>
<feature type="domain" description="Ribosomal protein L9" evidence="6">
    <location>
        <begin position="13"/>
        <end position="40"/>
    </location>
</feature>
<evidence type="ECO:0000256" key="4">
    <source>
        <dbReference type="ARBA" id="ARBA00022980"/>
    </source>
</evidence>
<evidence type="ECO:0000256" key="1">
    <source>
        <dbReference type="ARBA" id="ARBA00010605"/>
    </source>
</evidence>
<dbReference type="InterPro" id="IPR009027">
    <property type="entry name" value="Ribosomal_bL9/RNase_H1_N"/>
</dbReference>
<comment type="similarity">
    <text evidence="1">Belongs to the bacterial ribosomal protein bL9 family.</text>
</comment>
<dbReference type="InterPro" id="IPR036791">
    <property type="entry name" value="Ribosomal_bL9_C_sf"/>
</dbReference>
<dbReference type="Gene3D" id="3.10.430.100">
    <property type="entry name" value="Ribosomal protein L9, C-terminal domain"/>
    <property type="match status" value="1"/>
</dbReference>
<dbReference type="SUPFAM" id="SSF55658">
    <property type="entry name" value="L9 N-domain-like"/>
    <property type="match status" value="1"/>
</dbReference>
<protein>
    <recommendedName>
        <fullName evidence="6">Ribosomal protein L9 domain-containing protein</fullName>
    </recommendedName>
</protein>
<dbReference type="HAMAP" id="MF_00503">
    <property type="entry name" value="Ribosomal_bL9"/>
    <property type="match status" value="1"/>
</dbReference>
<dbReference type="InterPro" id="IPR036935">
    <property type="entry name" value="Ribosomal_bL9_N_sf"/>
</dbReference>
<evidence type="ECO:0000256" key="3">
    <source>
        <dbReference type="ARBA" id="ARBA00022884"/>
    </source>
</evidence>
<accession>A0A382VM35</accession>
<dbReference type="NCBIfam" id="TIGR00158">
    <property type="entry name" value="L9"/>
    <property type="match status" value="1"/>
</dbReference>
<dbReference type="InterPro" id="IPR020594">
    <property type="entry name" value="Ribosomal_bL9_bac/chp"/>
</dbReference>
<keyword evidence="2" id="KW-0699">rRNA-binding</keyword>
<name>A0A382VM35_9ZZZZ</name>
<dbReference type="InterPro" id="IPR020070">
    <property type="entry name" value="Ribosomal_bL9_N"/>
</dbReference>
<dbReference type="SUPFAM" id="SSF55653">
    <property type="entry name" value="Ribosomal protein L9 C-domain"/>
    <property type="match status" value="1"/>
</dbReference>
<dbReference type="PROSITE" id="PS00651">
    <property type="entry name" value="RIBOSOMAL_L9"/>
    <property type="match status" value="1"/>
</dbReference>
<evidence type="ECO:0000256" key="2">
    <source>
        <dbReference type="ARBA" id="ARBA00022730"/>
    </source>
</evidence>
<evidence type="ECO:0000256" key="5">
    <source>
        <dbReference type="ARBA" id="ARBA00023274"/>
    </source>
</evidence>
<keyword evidence="4" id="KW-0689">Ribosomal protein</keyword>
<keyword evidence="5" id="KW-0687">Ribonucleoprotein</keyword>
<dbReference type="PANTHER" id="PTHR21368">
    <property type="entry name" value="50S RIBOSOMAL PROTEIN L9"/>
    <property type="match status" value="1"/>
</dbReference>
<sequence>MKVILTEPLEHVGGAGEIVDVKPGYARNFLLPRKLALLANNSNMAVFQEVQSQKGAQAARDKREAEGRAEALGKASVTIAVAVGEEDRIFGSVTNQQIAELLKEQEFEIDRRTIQLDEPIRALGVYDVPIKLHPEIEATVKVWVVKE</sequence>
<dbReference type="InterPro" id="IPR020069">
    <property type="entry name" value="Ribosomal_bL9_C"/>
</dbReference>
<keyword evidence="3" id="KW-0694">RNA-binding</keyword>
<dbReference type="GO" id="GO:0005840">
    <property type="term" value="C:ribosome"/>
    <property type="evidence" value="ECO:0007669"/>
    <property type="project" value="UniProtKB-KW"/>
</dbReference>
<dbReference type="Pfam" id="PF01281">
    <property type="entry name" value="Ribosomal_L9_N"/>
    <property type="match status" value="1"/>
</dbReference>
<evidence type="ECO:0000259" key="6">
    <source>
        <dbReference type="PROSITE" id="PS00651"/>
    </source>
</evidence>
<organism evidence="7">
    <name type="scientific">marine metagenome</name>
    <dbReference type="NCBI Taxonomy" id="408172"/>
    <lineage>
        <taxon>unclassified sequences</taxon>
        <taxon>metagenomes</taxon>
        <taxon>ecological metagenomes</taxon>
    </lineage>
</organism>
<dbReference type="GO" id="GO:0003735">
    <property type="term" value="F:structural constituent of ribosome"/>
    <property type="evidence" value="ECO:0007669"/>
    <property type="project" value="InterPro"/>
</dbReference>
<dbReference type="InterPro" id="IPR000244">
    <property type="entry name" value="Ribosomal_bL9"/>
</dbReference>
<gene>
    <name evidence="7" type="ORF">METZ01_LOCUS400436</name>
</gene>
<dbReference type="GO" id="GO:1990904">
    <property type="term" value="C:ribonucleoprotein complex"/>
    <property type="evidence" value="ECO:0007669"/>
    <property type="project" value="UniProtKB-KW"/>
</dbReference>
<proteinExistence type="inferred from homology"/>
<dbReference type="Pfam" id="PF03948">
    <property type="entry name" value="Ribosomal_L9_C"/>
    <property type="match status" value="1"/>
</dbReference>
<dbReference type="GO" id="GO:0006412">
    <property type="term" value="P:translation"/>
    <property type="evidence" value="ECO:0007669"/>
    <property type="project" value="InterPro"/>
</dbReference>
<dbReference type="EMBL" id="UINC01153071">
    <property type="protein sequence ID" value="SVD47582.1"/>
    <property type="molecule type" value="Genomic_DNA"/>
</dbReference>
<dbReference type="AlphaFoldDB" id="A0A382VM35"/>
<dbReference type="Gene3D" id="3.40.5.10">
    <property type="entry name" value="Ribosomal protein L9, N-terminal domain"/>
    <property type="match status" value="1"/>
</dbReference>
<dbReference type="GO" id="GO:0019843">
    <property type="term" value="F:rRNA binding"/>
    <property type="evidence" value="ECO:0007669"/>
    <property type="project" value="UniProtKB-KW"/>
</dbReference>
<reference evidence="7" key="1">
    <citation type="submission" date="2018-05" db="EMBL/GenBank/DDBJ databases">
        <authorList>
            <person name="Lanie J.A."/>
            <person name="Ng W.-L."/>
            <person name="Kazmierczak K.M."/>
            <person name="Andrzejewski T.M."/>
            <person name="Davidsen T.M."/>
            <person name="Wayne K.J."/>
            <person name="Tettelin H."/>
            <person name="Glass J.I."/>
            <person name="Rusch D."/>
            <person name="Podicherti R."/>
            <person name="Tsui H.-C.T."/>
            <person name="Winkler M.E."/>
        </authorList>
    </citation>
    <scope>NUCLEOTIDE SEQUENCE</scope>
</reference>